<dbReference type="GO" id="GO:0006508">
    <property type="term" value="P:proteolysis"/>
    <property type="evidence" value="ECO:0007669"/>
    <property type="project" value="UniProtKB-KW"/>
</dbReference>
<keyword evidence="3" id="KW-1003">Cell membrane</keyword>
<dbReference type="GO" id="GO:0004190">
    <property type="term" value="F:aspartic-type endopeptidase activity"/>
    <property type="evidence" value="ECO:0007669"/>
    <property type="project" value="UniProtKB-KW"/>
</dbReference>
<evidence type="ECO:0000313" key="16">
    <source>
        <dbReference type="EMBL" id="ROV95764.1"/>
    </source>
</evidence>
<dbReference type="EMBL" id="LKEB01000070">
    <property type="protein sequence ID" value="ROV95764.1"/>
    <property type="molecule type" value="Genomic_DNA"/>
</dbReference>
<keyword evidence="8" id="KW-0472">Membrane</keyword>
<evidence type="ECO:0000256" key="5">
    <source>
        <dbReference type="ARBA" id="ARBA00022729"/>
    </source>
</evidence>
<protein>
    <recommendedName>
        <fullName evidence="15">Peptidase A1 domain-containing protein</fullName>
    </recommendedName>
</protein>
<dbReference type="CDD" id="cd05471">
    <property type="entry name" value="pepsin_like"/>
    <property type="match status" value="1"/>
</dbReference>
<evidence type="ECO:0000256" key="14">
    <source>
        <dbReference type="SAM" id="SignalP"/>
    </source>
</evidence>
<evidence type="ECO:0000256" key="12">
    <source>
        <dbReference type="PIRSR" id="PIRSR601461-2"/>
    </source>
</evidence>
<evidence type="ECO:0000259" key="15">
    <source>
        <dbReference type="PROSITE" id="PS51767"/>
    </source>
</evidence>
<dbReference type="Gene3D" id="2.40.70.10">
    <property type="entry name" value="Acid Proteases"/>
    <property type="match status" value="2"/>
</dbReference>
<evidence type="ECO:0000256" key="8">
    <source>
        <dbReference type="ARBA" id="ARBA00023136"/>
    </source>
</evidence>
<dbReference type="PANTHER" id="PTHR47966">
    <property type="entry name" value="BETA-SITE APP-CLEAVING ENZYME, ISOFORM A-RELATED"/>
    <property type="match status" value="1"/>
</dbReference>
<dbReference type="InterPro" id="IPR021109">
    <property type="entry name" value="Peptidase_aspartic_dom_sf"/>
</dbReference>
<dbReference type="PROSITE" id="PS51767">
    <property type="entry name" value="PEPTIDASE_A1"/>
    <property type="match status" value="1"/>
</dbReference>
<keyword evidence="12" id="KW-1015">Disulfide bond</keyword>
<dbReference type="AlphaFoldDB" id="A0A423VXF3"/>
<feature type="disulfide bond" evidence="12">
    <location>
        <begin position="344"/>
        <end position="376"/>
    </location>
</feature>
<keyword evidence="9" id="KW-0325">Glycoprotein</keyword>
<dbReference type="SUPFAM" id="SSF50630">
    <property type="entry name" value="Acid proteases"/>
    <property type="match status" value="1"/>
</dbReference>
<evidence type="ECO:0000256" key="4">
    <source>
        <dbReference type="ARBA" id="ARBA00022670"/>
    </source>
</evidence>
<sequence>MLRAALLASWATAVVAFYPFVPTYRDGVDVTATYKISQRASSRNRAASSDTAVREAARLSRKYASSEASRTSRHSTDVVERSNTYSVMTAATPSGTNSVGIDQDGTDFAYFIEANLGSSGKSVYMLCDTGSGTTWIMGSDCDSTACSMHDTWDPSDSKTYKETGDTFSIAYGTGEVSGLLAEDSISIASLDVTMTLGVANTTSDDFTNFAFDGILGLALTTGETDNFMSSVQEGKLLKSNVFTFDLNRAEDGPNTGELTFGGIDSSKYTGDITYTSVNSTAGGEWAILVDDMGYNGTDAGIKERLAYIDTGTTYAFGPSKDVASLHKLIPGAKSSDGVTYTAPCDSGKSMTITFSGVDHEISAKDWLSAPSSSGVCTSNVYGEEVVSGAWLVGDVFLKNVYTVFDLDKSRIGFASKPTTSTSSSSSTTSASSTGSTESSTATSSTHSSSGATAAADTIASTSTPKSASSGNQLYLGRVPSILCILTGIWLVV</sequence>
<dbReference type="Proteomes" id="UP000285146">
    <property type="component" value="Unassembled WGS sequence"/>
</dbReference>
<organism evidence="16 17">
    <name type="scientific">Cytospora leucostoma</name>
    <dbReference type="NCBI Taxonomy" id="1230097"/>
    <lineage>
        <taxon>Eukaryota</taxon>
        <taxon>Fungi</taxon>
        <taxon>Dikarya</taxon>
        <taxon>Ascomycota</taxon>
        <taxon>Pezizomycotina</taxon>
        <taxon>Sordariomycetes</taxon>
        <taxon>Sordariomycetidae</taxon>
        <taxon>Diaporthales</taxon>
        <taxon>Cytosporaceae</taxon>
        <taxon>Cytospora</taxon>
    </lineage>
</organism>
<keyword evidence="17" id="KW-1185">Reference proteome</keyword>
<evidence type="ECO:0000256" key="11">
    <source>
        <dbReference type="PIRSR" id="PIRSR601461-1"/>
    </source>
</evidence>
<dbReference type="InterPro" id="IPR001461">
    <property type="entry name" value="Aspartic_peptidase_A1"/>
</dbReference>
<feature type="chain" id="PRO_5019185909" description="Peptidase A1 domain-containing protein" evidence="14">
    <location>
        <begin position="17"/>
        <end position="492"/>
    </location>
</feature>
<evidence type="ECO:0000256" key="10">
    <source>
        <dbReference type="ARBA" id="ARBA00023288"/>
    </source>
</evidence>
<dbReference type="InParanoid" id="A0A423VXF3"/>
<feature type="region of interest" description="Disordered" evidence="13">
    <location>
        <begin position="415"/>
        <end position="449"/>
    </location>
</feature>
<feature type="signal peptide" evidence="14">
    <location>
        <begin position="1"/>
        <end position="16"/>
    </location>
</feature>
<feature type="active site" evidence="11">
    <location>
        <position position="128"/>
    </location>
</feature>
<dbReference type="GO" id="GO:0005886">
    <property type="term" value="C:plasma membrane"/>
    <property type="evidence" value="ECO:0007669"/>
    <property type="project" value="UniProtKB-SubCell"/>
</dbReference>
<keyword evidence="4" id="KW-0645">Protease</keyword>
<accession>A0A423VXF3</accession>
<comment type="caution">
    <text evidence="16">The sequence shown here is derived from an EMBL/GenBank/DDBJ whole genome shotgun (WGS) entry which is preliminary data.</text>
</comment>
<keyword evidence="5 14" id="KW-0732">Signal</keyword>
<dbReference type="InterPro" id="IPR034164">
    <property type="entry name" value="Pepsin-like_dom"/>
</dbReference>
<comment type="similarity">
    <text evidence="2">Belongs to the peptidase A1 family.</text>
</comment>
<dbReference type="FunFam" id="2.40.70.10:FF:000085">
    <property type="entry name" value="Aspartic-type endopeptidase (CtsD), putative"/>
    <property type="match status" value="1"/>
</dbReference>
<dbReference type="PANTHER" id="PTHR47966:SF75">
    <property type="entry name" value="ENDOPEPTIDASE (CTSD), PUTATIVE (AFU_ORTHOLOGUE AFUA_4G07040)-RELATED"/>
    <property type="match status" value="1"/>
</dbReference>
<evidence type="ECO:0000256" key="2">
    <source>
        <dbReference type="ARBA" id="ARBA00007447"/>
    </source>
</evidence>
<reference evidence="16 17" key="1">
    <citation type="submission" date="2015-09" db="EMBL/GenBank/DDBJ databases">
        <title>Host preference determinants of Valsa canker pathogens revealed by comparative genomics.</title>
        <authorList>
            <person name="Yin Z."/>
            <person name="Huang L."/>
        </authorList>
    </citation>
    <scope>NUCLEOTIDE SEQUENCE [LARGE SCALE GENOMIC DNA]</scope>
    <source>
        <strain evidence="16 17">SXYLt</strain>
    </source>
</reference>
<comment type="subcellular location">
    <subcellularLocation>
        <location evidence="1">Cell membrane</location>
    </subcellularLocation>
</comment>
<gene>
    <name evidence="16" type="ORF">VPNG_08744</name>
</gene>
<evidence type="ECO:0000256" key="1">
    <source>
        <dbReference type="ARBA" id="ARBA00004236"/>
    </source>
</evidence>
<feature type="active site" evidence="11">
    <location>
        <position position="309"/>
    </location>
</feature>
<name>A0A423VXF3_9PEZI</name>
<evidence type="ECO:0000256" key="9">
    <source>
        <dbReference type="ARBA" id="ARBA00023180"/>
    </source>
</evidence>
<keyword evidence="7" id="KW-0378">Hydrolase</keyword>
<evidence type="ECO:0000256" key="3">
    <source>
        <dbReference type="ARBA" id="ARBA00022475"/>
    </source>
</evidence>
<feature type="domain" description="Peptidase A1" evidence="15">
    <location>
        <begin position="110"/>
        <end position="414"/>
    </location>
</feature>
<keyword evidence="6" id="KW-0064">Aspartyl protease</keyword>
<dbReference type="STRING" id="1230097.A0A423VXF3"/>
<dbReference type="Pfam" id="PF00026">
    <property type="entry name" value="Asp"/>
    <property type="match status" value="1"/>
</dbReference>
<dbReference type="OrthoDB" id="660550at2759"/>
<dbReference type="InterPro" id="IPR033121">
    <property type="entry name" value="PEPTIDASE_A1"/>
</dbReference>
<evidence type="ECO:0000256" key="13">
    <source>
        <dbReference type="SAM" id="MobiDB-lite"/>
    </source>
</evidence>
<dbReference type="FunFam" id="2.40.70.10:FF:000060">
    <property type="entry name" value="Aspartic-type endopeptidase ctsD"/>
    <property type="match status" value="1"/>
</dbReference>
<evidence type="ECO:0000256" key="6">
    <source>
        <dbReference type="ARBA" id="ARBA00022750"/>
    </source>
</evidence>
<evidence type="ECO:0000256" key="7">
    <source>
        <dbReference type="ARBA" id="ARBA00022801"/>
    </source>
</evidence>
<evidence type="ECO:0000313" key="17">
    <source>
        <dbReference type="Proteomes" id="UP000285146"/>
    </source>
</evidence>
<dbReference type="PRINTS" id="PR00792">
    <property type="entry name" value="PEPSIN"/>
</dbReference>
<feature type="disulfide bond" evidence="12">
    <location>
        <begin position="141"/>
        <end position="146"/>
    </location>
</feature>
<proteinExistence type="inferred from homology"/>
<keyword evidence="10" id="KW-0449">Lipoprotein</keyword>